<evidence type="ECO:0000313" key="6">
    <source>
        <dbReference type="EMBL" id="PNX89407.1"/>
    </source>
</evidence>
<accession>A0A2K3MF53</accession>
<name>A0A2K3MF53_TRIPR</name>
<evidence type="ECO:0000256" key="1">
    <source>
        <dbReference type="ARBA" id="ARBA00004123"/>
    </source>
</evidence>
<gene>
    <name evidence="6" type="ORF">L195_g045526</name>
</gene>
<comment type="caution">
    <text evidence="6">The sequence shown here is derived from an EMBL/GenBank/DDBJ whole genome shotgun (WGS) entry which is preliminary data.</text>
</comment>
<evidence type="ECO:0000256" key="5">
    <source>
        <dbReference type="ARBA" id="ARBA00023242"/>
    </source>
</evidence>
<dbReference type="Proteomes" id="UP000236291">
    <property type="component" value="Unassembled WGS sequence"/>
</dbReference>
<reference evidence="6 7" key="1">
    <citation type="journal article" date="2014" name="Am. J. Bot.">
        <title>Genome assembly and annotation for red clover (Trifolium pratense; Fabaceae).</title>
        <authorList>
            <person name="Istvanek J."/>
            <person name="Jaros M."/>
            <person name="Krenek A."/>
            <person name="Repkova J."/>
        </authorList>
    </citation>
    <scope>NUCLEOTIDE SEQUENCE [LARGE SCALE GENOMIC DNA]</scope>
    <source>
        <strain evidence="7">cv. Tatra</strain>
        <tissue evidence="6">Young leaves</tissue>
    </source>
</reference>
<organism evidence="6 7">
    <name type="scientific">Trifolium pratense</name>
    <name type="common">Red clover</name>
    <dbReference type="NCBI Taxonomy" id="57577"/>
    <lineage>
        <taxon>Eukaryota</taxon>
        <taxon>Viridiplantae</taxon>
        <taxon>Streptophyta</taxon>
        <taxon>Embryophyta</taxon>
        <taxon>Tracheophyta</taxon>
        <taxon>Spermatophyta</taxon>
        <taxon>Magnoliopsida</taxon>
        <taxon>eudicotyledons</taxon>
        <taxon>Gunneridae</taxon>
        <taxon>Pentapetalae</taxon>
        <taxon>rosids</taxon>
        <taxon>fabids</taxon>
        <taxon>Fabales</taxon>
        <taxon>Fabaceae</taxon>
        <taxon>Papilionoideae</taxon>
        <taxon>50 kb inversion clade</taxon>
        <taxon>NPAAA clade</taxon>
        <taxon>Hologalegina</taxon>
        <taxon>IRL clade</taxon>
        <taxon>Trifolieae</taxon>
        <taxon>Trifolium</taxon>
    </lineage>
</organism>
<dbReference type="GO" id="GO:0005634">
    <property type="term" value="C:nucleus"/>
    <property type="evidence" value="ECO:0007669"/>
    <property type="project" value="UniProtKB-SubCell"/>
</dbReference>
<keyword evidence="2" id="KW-0805">Transcription regulation</keyword>
<dbReference type="AlphaFoldDB" id="A0A2K3MF53"/>
<keyword evidence="3" id="KW-0238">DNA-binding</keyword>
<evidence type="ECO:0000313" key="7">
    <source>
        <dbReference type="Proteomes" id="UP000236291"/>
    </source>
</evidence>
<reference evidence="6 7" key="2">
    <citation type="journal article" date="2017" name="Front. Plant Sci.">
        <title>Gene Classification and Mining of Molecular Markers Useful in Red Clover (Trifolium pratense) Breeding.</title>
        <authorList>
            <person name="Istvanek J."/>
            <person name="Dluhosova J."/>
            <person name="Dluhos P."/>
            <person name="Patkova L."/>
            <person name="Nedelnik J."/>
            <person name="Repkova J."/>
        </authorList>
    </citation>
    <scope>NUCLEOTIDE SEQUENCE [LARGE SCALE GENOMIC DNA]</scope>
    <source>
        <strain evidence="7">cv. Tatra</strain>
        <tissue evidence="6">Young leaves</tissue>
    </source>
</reference>
<dbReference type="GO" id="GO:0003677">
    <property type="term" value="F:DNA binding"/>
    <property type="evidence" value="ECO:0007669"/>
    <property type="project" value="UniProtKB-KW"/>
</dbReference>
<feature type="non-terminal residue" evidence="6">
    <location>
        <position position="1"/>
    </location>
</feature>
<evidence type="ECO:0000256" key="4">
    <source>
        <dbReference type="ARBA" id="ARBA00023163"/>
    </source>
</evidence>
<dbReference type="EMBL" id="ASHM01059691">
    <property type="protein sequence ID" value="PNX89407.1"/>
    <property type="molecule type" value="Genomic_DNA"/>
</dbReference>
<keyword evidence="4" id="KW-0804">Transcription</keyword>
<comment type="subcellular location">
    <subcellularLocation>
        <location evidence="1">Nucleus</location>
    </subcellularLocation>
</comment>
<evidence type="ECO:0000256" key="3">
    <source>
        <dbReference type="ARBA" id="ARBA00023125"/>
    </source>
</evidence>
<sequence>DTNSGSDKLHPDVRPYAMMTRTGYMEFDPMQARGKLPEIYARCIGQYMGDSVFLQDINKNQIQVAEITYPNRNPPYRLMLDEGFQHSSLTGPIPFFVLPPVFSHMLEKTLTVSDVETGYLTLFWKGFCEDALPAEETQLTLIDWIGNTWTECDYKFQDTTHTTCKISGQWHNICKVHRLAKDMIIKLGVTGAANNRIIYFKLSPYLGVRTTLYAPTTSNTYKRIYQSQHFYML</sequence>
<proteinExistence type="predicted"/>
<keyword evidence="5" id="KW-0539">Nucleus</keyword>
<dbReference type="SUPFAM" id="SSF101936">
    <property type="entry name" value="DNA-binding pseudobarrel domain"/>
    <property type="match status" value="1"/>
</dbReference>
<evidence type="ECO:0000256" key="2">
    <source>
        <dbReference type="ARBA" id="ARBA00023015"/>
    </source>
</evidence>
<protein>
    <submittedName>
        <fullName evidence="6">Uncharacterized protein</fullName>
    </submittedName>
</protein>
<dbReference type="InterPro" id="IPR015300">
    <property type="entry name" value="DNA-bd_pseudobarrel_sf"/>
</dbReference>